<feature type="signal peptide" evidence="6">
    <location>
        <begin position="1"/>
        <end position="20"/>
    </location>
</feature>
<dbReference type="InterPro" id="IPR012951">
    <property type="entry name" value="BBE"/>
</dbReference>
<accession>A0A3N4KW96</accession>
<dbReference type="Proteomes" id="UP000277580">
    <property type="component" value="Unassembled WGS sequence"/>
</dbReference>
<dbReference type="EMBL" id="ML119122">
    <property type="protein sequence ID" value="RPB13532.1"/>
    <property type="molecule type" value="Genomic_DNA"/>
</dbReference>
<dbReference type="Pfam" id="PF01565">
    <property type="entry name" value="FAD_binding_4"/>
    <property type="match status" value="1"/>
</dbReference>
<dbReference type="PANTHER" id="PTHR42973">
    <property type="entry name" value="BINDING OXIDOREDUCTASE, PUTATIVE (AFU_ORTHOLOGUE AFUA_1G17690)-RELATED"/>
    <property type="match status" value="1"/>
</dbReference>
<protein>
    <submittedName>
        <fullName evidence="8">FAD-binding domain-containing protein</fullName>
    </submittedName>
</protein>
<dbReference type="Gene3D" id="3.30.465.10">
    <property type="match status" value="1"/>
</dbReference>
<dbReference type="Gene3D" id="3.40.462.20">
    <property type="match status" value="1"/>
</dbReference>
<evidence type="ECO:0000259" key="7">
    <source>
        <dbReference type="PROSITE" id="PS51387"/>
    </source>
</evidence>
<dbReference type="PANTHER" id="PTHR42973:SF39">
    <property type="entry name" value="FAD-BINDING PCMH-TYPE DOMAIN-CONTAINING PROTEIN"/>
    <property type="match status" value="1"/>
</dbReference>
<dbReference type="AlphaFoldDB" id="A0A3N4KW96"/>
<evidence type="ECO:0000313" key="8">
    <source>
        <dbReference type="EMBL" id="RPB13532.1"/>
    </source>
</evidence>
<keyword evidence="3" id="KW-0285">Flavoprotein</keyword>
<keyword evidence="9" id="KW-1185">Reference proteome</keyword>
<evidence type="ECO:0000313" key="9">
    <source>
        <dbReference type="Proteomes" id="UP000277580"/>
    </source>
</evidence>
<sequence>MVFRIRDIVTILGLANLVLSAPADSLQRRQSTIVDCLEAASVPVISNSSPNYASEVIPYNLRTPFFPIAAAVPETADQVSSAVICANQFGLKVAARSGGHSYAGFGLGGQDGSLMVDMKKFKYVNLDPVTQIATIGAGTRLGDVSYSLYNLGGRALPHGLCPGVGISGHALHGGYGFASRMWGTTLDTILEMEVVLADGSIVTTSRTENEDLFWALRGAGSSFGIVTKFKLQTLEAPANGVRFTYSFGVPTTGSNISYHVQIFRALQEYAQTTAPKELALRLWTLTDVFEITGVYWGTREDFDTVIAPLVASWPAQTTVVIEEDNWLDTLVAVANGATLPQPLDYTQHDTFLAKSIVAPEPLTSNALTSFFNFHQNSRDAPVPWWVIADLYGGVHSNISSFSLDSASYAVRNSLFTFQLYATTTLPPFPASGIKFMDDLAKSLISAQPETTFTAYPNYIDPTLSASDAHRLYYGSQYQRLLNIKRSVDPMMRFWNPQAIGV</sequence>
<organism evidence="8 9">
    <name type="scientific">Morchella conica CCBAS932</name>
    <dbReference type="NCBI Taxonomy" id="1392247"/>
    <lineage>
        <taxon>Eukaryota</taxon>
        <taxon>Fungi</taxon>
        <taxon>Dikarya</taxon>
        <taxon>Ascomycota</taxon>
        <taxon>Pezizomycotina</taxon>
        <taxon>Pezizomycetes</taxon>
        <taxon>Pezizales</taxon>
        <taxon>Morchellaceae</taxon>
        <taxon>Morchella</taxon>
    </lineage>
</organism>
<keyword evidence="5" id="KW-0560">Oxidoreductase</keyword>
<dbReference type="OrthoDB" id="407275at2759"/>
<dbReference type="InterPro" id="IPR016169">
    <property type="entry name" value="FAD-bd_PCMH_sub2"/>
</dbReference>
<evidence type="ECO:0000256" key="5">
    <source>
        <dbReference type="ARBA" id="ARBA00023002"/>
    </source>
</evidence>
<dbReference type="GO" id="GO:0016491">
    <property type="term" value="F:oxidoreductase activity"/>
    <property type="evidence" value="ECO:0007669"/>
    <property type="project" value="UniProtKB-KW"/>
</dbReference>
<reference evidence="8 9" key="1">
    <citation type="journal article" date="2018" name="Nat. Ecol. Evol.">
        <title>Pezizomycetes genomes reveal the molecular basis of ectomycorrhizal truffle lifestyle.</title>
        <authorList>
            <person name="Murat C."/>
            <person name="Payen T."/>
            <person name="Noel B."/>
            <person name="Kuo A."/>
            <person name="Morin E."/>
            <person name="Chen J."/>
            <person name="Kohler A."/>
            <person name="Krizsan K."/>
            <person name="Balestrini R."/>
            <person name="Da Silva C."/>
            <person name="Montanini B."/>
            <person name="Hainaut M."/>
            <person name="Levati E."/>
            <person name="Barry K.W."/>
            <person name="Belfiori B."/>
            <person name="Cichocki N."/>
            <person name="Clum A."/>
            <person name="Dockter R.B."/>
            <person name="Fauchery L."/>
            <person name="Guy J."/>
            <person name="Iotti M."/>
            <person name="Le Tacon F."/>
            <person name="Lindquist E.A."/>
            <person name="Lipzen A."/>
            <person name="Malagnac F."/>
            <person name="Mello A."/>
            <person name="Molinier V."/>
            <person name="Miyauchi S."/>
            <person name="Poulain J."/>
            <person name="Riccioni C."/>
            <person name="Rubini A."/>
            <person name="Sitrit Y."/>
            <person name="Splivallo R."/>
            <person name="Traeger S."/>
            <person name="Wang M."/>
            <person name="Zifcakova L."/>
            <person name="Wipf D."/>
            <person name="Zambonelli A."/>
            <person name="Paolocci F."/>
            <person name="Nowrousian M."/>
            <person name="Ottonello S."/>
            <person name="Baldrian P."/>
            <person name="Spatafora J.W."/>
            <person name="Henrissat B."/>
            <person name="Nagy L.G."/>
            <person name="Aury J.M."/>
            <person name="Wincker P."/>
            <person name="Grigoriev I.V."/>
            <person name="Bonfante P."/>
            <person name="Martin F.M."/>
        </authorList>
    </citation>
    <scope>NUCLEOTIDE SEQUENCE [LARGE SCALE GENOMIC DNA]</scope>
    <source>
        <strain evidence="8 9">CCBAS932</strain>
    </source>
</reference>
<keyword evidence="4" id="KW-0274">FAD</keyword>
<dbReference type="InterPro" id="IPR050416">
    <property type="entry name" value="FAD-linked_Oxidoreductase"/>
</dbReference>
<dbReference type="SUPFAM" id="SSF56176">
    <property type="entry name" value="FAD-binding/transporter-associated domain-like"/>
    <property type="match status" value="1"/>
</dbReference>
<evidence type="ECO:0000256" key="1">
    <source>
        <dbReference type="ARBA" id="ARBA00001974"/>
    </source>
</evidence>
<comment type="cofactor">
    <cofactor evidence="1">
        <name>FAD</name>
        <dbReference type="ChEBI" id="CHEBI:57692"/>
    </cofactor>
</comment>
<evidence type="ECO:0000256" key="3">
    <source>
        <dbReference type="ARBA" id="ARBA00022630"/>
    </source>
</evidence>
<feature type="domain" description="FAD-binding PCMH-type" evidence="7">
    <location>
        <begin position="63"/>
        <end position="236"/>
    </location>
</feature>
<dbReference type="InterPro" id="IPR016166">
    <property type="entry name" value="FAD-bd_PCMH"/>
</dbReference>
<dbReference type="STRING" id="1392247.A0A3N4KW96"/>
<dbReference type="PROSITE" id="PS51387">
    <property type="entry name" value="FAD_PCMH"/>
    <property type="match status" value="1"/>
</dbReference>
<feature type="chain" id="PRO_5018270089" evidence="6">
    <location>
        <begin position="21"/>
        <end position="501"/>
    </location>
</feature>
<evidence type="ECO:0000256" key="4">
    <source>
        <dbReference type="ARBA" id="ARBA00022827"/>
    </source>
</evidence>
<keyword evidence="6" id="KW-0732">Signal</keyword>
<dbReference type="InterPro" id="IPR006094">
    <property type="entry name" value="Oxid_FAD_bind_N"/>
</dbReference>
<dbReference type="InParanoid" id="A0A3N4KW96"/>
<gene>
    <name evidence="8" type="ORF">P167DRAFT_604808</name>
</gene>
<comment type="similarity">
    <text evidence="2">Belongs to the oxygen-dependent FAD-linked oxidoreductase family.</text>
</comment>
<dbReference type="GO" id="GO:0071949">
    <property type="term" value="F:FAD binding"/>
    <property type="evidence" value="ECO:0007669"/>
    <property type="project" value="InterPro"/>
</dbReference>
<dbReference type="Pfam" id="PF08031">
    <property type="entry name" value="BBE"/>
    <property type="match status" value="1"/>
</dbReference>
<evidence type="ECO:0000256" key="6">
    <source>
        <dbReference type="SAM" id="SignalP"/>
    </source>
</evidence>
<proteinExistence type="inferred from homology"/>
<name>A0A3N4KW96_9PEZI</name>
<evidence type="ECO:0000256" key="2">
    <source>
        <dbReference type="ARBA" id="ARBA00005466"/>
    </source>
</evidence>
<dbReference type="InterPro" id="IPR036318">
    <property type="entry name" value="FAD-bd_PCMH-like_sf"/>
</dbReference>